<feature type="domain" description="Type II/III secretion system secretin-like" evidence="3">
    <location>
        <begin position="136"/>
        <end position="239"/>
    </location>
</feature>
<dbReference type="AlphaFoldDB" id="A0A841HNU2"/>
<gene>
    <name evidence="4" type="ORF">HNQ60_003433</name>
</gene>
<keyword evidence="2" id="KW-0732">Signal</keyword>
<evidence type="ECO:0000256" key="2">
    <source>
        <dbReference type="SAM" id="SignalP"/>
    </source>
</evidence>
<comment type="caution">
    <text evidence="4">The sequence shown here is derived from an EMBL/GenBank/DDBJ whole genome shotgun (WGS) entry which is preliminary data.</text>
</comment>
<feature type="signal peptide" evidence="2">
    <location>
        <begin position="1"/>
        <end position="25"/>
    </location>
</feature>
<organism evidence="4 5">
    <name type="scientific">Povalibacter uvarum</name>
    <dbReference type="NCBI Taxonomy" id="732238"/>
    <lineage>
        <taxon>Bacteria</taxon>
        <taxon>Pseudomonadati</taxon>
        <taxon>Pseudomonadota</taxon>
        <taxon>Gammaproteobacteria</taxon>
        <taxon>Steroidobacterales</taxon>
        <taxon>Steroidobacteraceae</taxon>
        <taxon>Povalibacter</taxon>
    </lineage>
</organism>
<feature type="chain" id="PRO_5032854625" evidence="2">
    <location>
        <begin position="26"/>
        <end position="266"/>
    </location>
</feature>
<dbReference type="Proteomes" id="UP000588068">
    <property type="component" value="Unassembled WGS sequence"/>
</dbReference>
<name>A0A841HNU2_9GAMM</name>
<evidence type="ECO:0000313" key="5">
    <source>
        <dbReference type="Proteomes" id="UP000588068"/>
    </source>
</evidence>
<protein>
    <submittedName>
        <fullName evidence="4">Type II secretory pathway component GspD/PulD (Secretin)</fullName>
    </submittedName>
</protein>
<comment type="similarity">
    <text evidence="1">Belongs to the bacterial secretin family.</text>
</comment>
<evidence type="ECO:0000313" key="4">
    <source>
        <dbReference type="EMBL" id="MBB6094546.1"/>
    </source>
</evidence>
<reference evidence="4 5" key="1">
    <citation type="submission" date="2020-08" db="EMBL/GenBank/DDBJ databases">
        <title>Genomic Encyclopedia of Type Strains, Phase IV (KMG-IV): sequencing the most valuable type-strain genomes for metagenomic binning, comparative biology and taxonomic classification.</title>
        <authorList>
            <person name="Goeker M."/>
        </authorList>
    </citation>
    <scope>NUCLEOTIDE SEQUENCE [LARGE SCALE GENOMIC DNA]</scope>
    <source>
        <strain evidence="4 5">DSM 26723</strain>
    </source>
</reference>
<proteinExistence type="inferred from homology"/>
<dbReference type="Pfam" id="PF00263">
    <property type="entry name" value="Secretin"/>
    <property type="match status" value="1"/>
</dbReference>
<evidence type="ECO:0000256" key="1">
    <source>
        <dbReference type="RuleBase" id="RU004003"/>
    </source>
</evidence>
<dbReference type="GO" id="GO:0009306">
    <property type="term" value="P:protein secretion"/>
    <property type="evidence" value="ECO:0007669"/>
    <property type="project" value="InterPro"/>
</dbReference>
<accession>A0A841HNU2</accession>
<sequence>MKLLTASWRTAVLFLVAWAPGQSLAQSLEIIDLKYRTAPEVIPIVQPLVEPGGALSGSDYKLFLRASAANVAQIKRALAEIDRQPRQLMVSVRRATRDAIDREAIAGTAVITNQGSRATVHATDGSIRSEDSNVSSVQMLEGGSARISTGQSIPMVTAVLAAGGRRPWLGASTEYKDVSTGFIVTPRVTGSRVMLDISQQAQRVSGNSSTIQSQSIDTQVGGALGQWISLGGVSESGQSRGSGTLSRSYSTGSSDMEVWVKVEMGR</sequence>
<dbReference type="RefSeq" id="WP_184333961.1">
    <property type="nucleotide sequence ID" value="NZ_JACHHZ010000004.1"/>
</dbReference>
<dbReference type="InterPro" id="IPR004846">
    <property type="entry name" value="T2SS/T3SS_dom"/>
</dbReference>
<keyword evidence="5" id="KW-1185">Reference proteome</keyword>
<dbReference type="EMBL" id="JACHHZ010000004">
    <property type="protein sequence ID" value="MBB6094546.1"/>
    <property type="molecule type" value="Genomic_DNA"/>
</dbReference>
<evidence type="ECO:0000259" key="3">
    <source>
        <dbReference type="Pfam" id="PF00263"/>
    </source>
</evidence>